<evidence type="ECO:0000313" key="3">
    <source>
        <dbReference type="EMBL" id="EOY00811.1"/>
    </source>
</evidence>
<dbReference type="AlphaFoldDB" id="A0A061E772"/>
<dbReference type="EMBL" id="CM001880">
    <property type="protein sequence ID" value="EOY00811.1"/>
    <property type="molecule type" value="Genomic_DNA"/>
</dbReference>
<proteinExistence type="predicted"/>
<evidence type="ECO:0000256" key="1">
    <source>
        <dbReference type="SAM" id="Coils"/>
    </source>
</evidence>
<name>A0A061E772_THECC</name>
<reference evidence="3 4" key="1">
    <citation type="journal article" date="2013" name="Genome Biol.">
        <title>The genome sequence of the most widely cultivated cacao type and its use to identify candidate genes regulating pod color.</title>
        <authorList>
            <person name="Motamayor J.C."/>
            <person name="Mockaitis K."/>
            <person name="Schmutz J."/>
            <person name="Haiminen N."/>
            <person name="Iii D.L."/>
            <person name="Cornejo O."/>
            <person name="Findley S.D."/>
            <person name="Zheng P."/>
            <person name="Utro F."/>
            <person name="Royaert S."/>
            <person name="Saski C."/>
            <person name="Jenkins J."/>
            <person name="Podicheti R."/>
            <person name="Zhao M."/>
            <person name="Scheffler B.E."/>
            <person name="Stack J.C."/>
            <person name="Feltus F.A."/>
            <person name="Mustiga G.M."/>
            <person name="Amores F."/>
            <person name="Phillips W."/>
            <person name="Marelli J.P."/>
            <person name="May G.D."/>
            <person name="Shapiro H."/>
            <person name="Ma J."/>
            <person name="Bustamante C.D."/>
            <person name="Schnell R.J."/>
            <person name="Main D."/>
            <person name="Gilbert D."/>
            <person name="Parida L."/>
            <person name="Kuhn D.N."/>
        </authorList>
    </citation>
    <scope>NUCLEOTIDE SEQUENCE [LARGE SCALE GENOMIC DNA]</scope>
    <source>
        <strain evidence="4">cv. Matina 1-6</strain>
    </source>
</reference>
<feature type="coiled-coil region" evidence="1">
    <location>
        <begin position="332"/>
        <end position="370"/>
    </location>
</feature>
<feature type="region of interest" description="Disordered" evidence="2">
    <location>
        <begin position="122"/>
        <end position="212"/>
    </location>
</feature>
<dbReference type="Gramene" id="EOY00811">
    <property type="protein sequence ID" value="EOY00811"/>
    <property type="gene ID" value="TCM_010747"/>
</dbReference>
<organism evidence="3 4">
    <name type="scientific">Theobroma cacao</name>
    <name type="common">Cacao</name>
    <name type="synonym">Cocoa</name>
    <dbReference type="NCBI Taxonomy" id="3641"/>
    <lineage>
        <taxon>Eukaryota</taxon>
        <taxon>Viridiplantae</taxon>
        <taxon>Streptophyta</taxon>
        <taxon>Embryophyta</taxon>
        <taxon>Tracheophyta</taxon>
        <taxon>Spermatophyta</taxon>
        <taxon>Magnoliopsida</taxon>
        <taxon>eudicotyledons</taxon>
        <taxon>Gunneridae</taxon>
        <taxon>Pentapetalae</taxon>
        <taxon>rosids</taxon>
        <taxon>malvids</taxon>
        <taxon>Malvales</taxon>
        <taxon>Malvaceae</taxon>
        <taxon>Byttnerioideae</taxon>
        <taxon>Theobroma</taxon>
    </lineage>
</organism>
<dbReference type="HOGENOM" id="CLU_680447_0_0_1"/>
<dbReference type="InParanoid" id="A0A061E772"/>
<feature type="compositionally biased region" description="Acidic residues" evidence="2">
    <location>
        <begin position="127"/>
        <end position="189"/>
    </location>
</feature>
<evidence type="ECO:0000313" key="4">
    <source>
        <dbReference type="Proteomes" id="UP000026915"/>
    </source>
</evidence>
<dbReference type="Proteomes" id="UP000026915">
    <property type="component" value="Chromosome 2"/>
</dbReference>
<protein>
    <submittedName>
        <fullName evidence="3">Uncharacterized protein</fullName>
    </submittedName>
</protein>
<feature type="compositionally biased region" description="Basic residues" evidence="2">
    <location>
        <begin position="196"/>
        <end position="205"/>
    </location>
</feature>
<sequence>MPSSDLSSVDLPFLSNNPATARSKAKVGSGSIKPVFDLLQSEIGFWIFDEIVKGDVVEISKEELEKVRDARFIKWFKNYVAKHNEEIDQHIIEISYGPRRVYQEDVSTSITSTQSEEVDLTELVSGDYEEVNLSIEDEEDDIDKDEDEEYDMEGEDNENDDEDEYDYEEEDEDKDEDEDHVEHDDCETYNDDRTMVKRKQSKSRPRSSYATGSMAVLTSSQVCDDISIPQQVEMQMRNRQDQEAIELNRDVTFLEVFNHTHKRLGDHGDFIDNKSKSTSPEFDPHAWTEAIGGKETTCTHVYGFGTRVPATTLLTRTQSNVPTSESACGPINSNFNSLANALEEKVKNLAQNLNKIREKIREEIHEEMRNVMAEGMSEFMARMETMFMSNARSTLGDARSSRLDK</sequence>
<evidence type="ECO:0000256" key="2">
    <source>
        <dbReference type="SAM" id="MobiDB-lite"/>
    </source>
</evidence>
<keyword evidence="1" id="KW-0175">Coiled coil</keyword>
<gene>
    <name evidence="3" type="ORF">TCM_010747</name>
</gene>
<accession>A0A061E772</accession>
<keyword evidence="4" id="KW-1185">Reference proteome</keyword>